<sequence length="141" mass="16969">MARGRFHGDRWWKVMRLKEQCQHYLKRSLRNRCGVAYRHLRRALIHQTKGRRLKVYATNILRNQRLEAACDEHEIGHRRFKRGLNKSGVTLNQHMLNILSMYEPRTFERLVELAERTEIETVRGVHEPLPERRFSANKINI</sequence>
<proteinExistence type="evidence at transcript level"/>
<dbReference type="GO" id="GO:0003735">
    <property type="term" value="F:structural constituent of ribosome"/>
    <property type="evidence" value="ECO:0007669"/>
    <property type="project" value="InterPro"/>
</dbReference>
<reference evidence="4" key="1">
    <citation type="submission" date="2020-04" db="EMBL/GenBank/DDBJ databases">
        <authorList>
            <person name="Neveu A P."/>
        </authorList>
    </citation>
    <scope>NUCLEOTIDE SEQUENCE</scope>
    <source>
        <tissue evidence="4">Whole embryo</tissue>
    </source>
</reference>
<dbReference type="SUPFAM" id="SSF74731">
    <property type="entry name" value="Ribosomal protein L20"/>
    <property type="match status" value="1"/>
</dbReference>
<dbReference type="InterPro" id="IPR035566">
    <property type="entry name" value="Ribosomal_protein_bL20_C"/>
</dbReference>
<dbReference type="GO" id="GO:0006412">
    <property type="term" value="P:translation"/>
    <property type="evidence" value="ECO:0007669"/>
    <property type="project" value="InterPro"/>
</dbReference>
<dbReference type="InterPro" id="IPR005813">
    <property type="entry name" value="Ribosomal_bL20"/>
</dbReference>
<protein>
    <submittedName>
        <fullName evidence="4">39S ribosomal protein L20, mitochondrial-like</fullName>
    </submittedName>
</protein>
<dbReference type="GO" id="GO:0005840">
    <property type="term" value="C:ribosome"/>
    <property type="evidence" value="ECO:0007669"/>
    <property type="project" value="UniProtKB-KW"/>
</dbReference>
<evidence type="ECO:0000256" key="3">
    <source>
        <dbReference type="ARBA" id="ARBA00023274"/>
    </source>
</evidence>
<keyword evidence="3" id="KW-0687">Ribonucleoprotein</keyword>
<dbReference type="GO" id="GO:0019843">
    <property type="term" value="F:rRNA binding"/>
    <property type="evidence" value="ECO:0007669"/>
    <property type="project" value="InterPro"/>
</dbReference>
<comment type="similarity">
    <text evidence="1">Belongs to the bacterial ribosomal protein bL20 family.</text>
</comment>
<dbReference type="AlphaFoldDB" id="A0A6F9DM18"/>
<organism evidence="4">
    <name type="scientific">Phallusia mammillata</name>
    <dbReference type="NCBI Taxonomy" id="59560"/>
    <lineage>
        <taxon>Eukaryota</taxon>
        <taxon>Metazoa</taxon>
        <taxon>Chordata</taxon>
        <taxon>Tunicata</taxon>
        <taxon>Ascidiacea</taxon>
        <taxon>Phlebobranchia</taxon>
        <taxon>Ascidiidae</taxon>
        <taxon>Phallusia</taxon>
    </lineage>
</organism>
<gene>
    <name evidence="4" type="primary">Mrpl20</name>
</gene>
<dbReference type="GO" id="GO:1990904">
    <property type="term" value="C:ribonucleoprotein complex"/>
    <property type="evidence" value="ECO:0007669"/>
    <property type="project" value="UniProtKB-KW"/>
</dbReference>
<dbReference type="Pfam" id="PF00453">
    <property type="entry name" value="Ribosomal_L20"/>
    <property type="match status" value="1"/>
</dbReference>
<evidence type="ECO:0000256" key="2">
    <source>
        <dbReference type="ARBA" id="ARBA00022980"/>
    </source>
</evidence>
<dbReference type="PANTHER" id="PTHR10986">
    <property type="entry name" value="39S RIBOSOMAL PROTEIN L20"/>
    <property type="match status" value="1"/>
</dbReference>
<keyword evidence="2 4" id="KW-0689">Ribosomal protein</keyword>
<accession>A0A6F9DM18</accession>
<dbReference type="Gene3D" id="1.10.1900.20">
    <property type="entry name" value="Ribosomal protein L20"/>
    <property type="match status" value="1"/>
</dbReference>
<evidence type="ECO:0000313" key="4">
    <source>
        <dbReference type="EMBL" id="CAB3263965.1"/>
    </source>
</evidence>
<dbReference type="EMBL" id="LR788103">
    <property type="protein sequence ID" value="CAB3263965.1"/>
    <property type="molecule type" value="mRNA"/>
</dbReference>
<evidence type="ECO:0000256" key="1">
    <source>
        <dbReference type="ARBA" id="ARBA00007698"/>
    </source>
</evidence>
<name>A0A6F9DM18_9ASCI</name>